<feature type="signal peptide" evidence="1">
    <location>
        <begin position="1"/>
        <end position="22"/>
    </location>
</feature>
<name>A0ABY5TJB3_9GAMM</name>
<accession>A0ABY5TJB3</accession>
<reference evidence="2" key="1">
    <citation type="submission" date="2022-08" db="EMBL/GenBank/DDBJ databases">
        <title>Catabolic pathway analysis in culturable SAR92 clade bacteria reveals their overlooked roles in DMSP degradation in coastal seas.</title>
        <authorList>
            <person name="He X."/>
            <person name="Zhang X."/>
            <person name="Zhang Y."/>
        </authorList>
    </citation>
    <scope>NUCLEOTIDE SEQUENCE</scope>
    <source>
        <strain evidence="2">H455</strain>
    </source>
</reference>
<proteinExistence type="predicted"/>
<gene>
    <name evidence="2" type="ORF">NYF23_07965</name>
</gene>
<evidence type="ECO:0000313" key="2">
    <source>
        <dbReference type="EMBL" id="UVW33972.1"/>
    </source>
</evidence>
<keyword evidence="3" id="KW-1185">Reference proteome</keyword>
<evidence type="ECO:0000313" key="3">
    <source>
        <dbReference type="Proteomes" id="UP001059934"/>
    </source>
</evidence>
<evidence type="ECO:0008006" key="4">
    <source>
        <dbReference type="Google" id="ProtNLM"/>
    </source>
</evidence>
<protein>
    <recommendedName>
        <fullName evidence="4">Lipoprotein SmpA/OmlA domain-containing protein</fullName>
    </recommendedName>
</protein>
<sequence length="132" mass="14600">MNKYYFTIFSLLVILTSCVAPQQPLTEKNSNLTQGNVQMNLVVGKTSKSDVLQNFGAPNVTTRDGAGREVWSYQRAAQVTQSSKQSGYWTVILAGQSSSAAGFETSSRMITLIIKFNEQDIVSDFRSRTSNF</sequence>
<dbReference type="EMBL" id="CP103416">
    <property type="protein sequence ID" value="UVW33972.1"/>
    <property type="molecule type" value="Genomic_DNA"/>
</dbReference>
<dbReference type="PROSITE" id="PS51257">
    <property type="entry name" value="PROKAR_LIPOPROTEIN"/>
    <property type="match status" value="1"/>
</dbReference>
<organism evidence="2 3">
    <name type="scientific">SAR92 clade bacterium H455</name>
    <dbReference type="NCBI Taxonomy" id="2974818"/>
    <lineage>
        <taxon>Bacteria</taxon>
        <taxon>Pseudomonadati</taxon>
        <taxon>Pseudomonadota</taxon>
        <taxon>Gammaproteobacteria</taxon>
        <taxon>Cellvibrionales</taxon>
        <taxon>Porticoccaceae</taxon>
        <taxon>SAR92 clade</taxon>
    </lineage>
</organism>
<dbReference type="Proteomes" id="UP001059934">
    <property type="component" value="Chromosome"/>
</dbReference>
<feature type="chain" id="PRO_5045975541" description="Lipoprotein SmpA/OmlA domain-containing protein" evidence="1">
    <location>
        <begin position="23"/>
        <end position="132"/>
    </location>
</feature>
<evidence type="ECO:0000256" key="1">
    <source>
        <dbReference type="SAM" id="SignalP"/>
    </source>
</evidence>
<keyword evidence="1" id="KW-0732">Signal</keyword>